<evidence type="ECO:0000313" key="1">
    <source>
        <dbReference type="EMBL" id="BAV33471.1"/>
    </source>
</evidence>
<accession>A0A1B4XF93</accession>
<dbReference type="EMBL" id="AP014879">
    <property type="protein sequence ID" value="BAV33471.1"/>
    <property type="molecule type" value="Genomic_DNA"/>
</dbReference>
<protein>
    <submittedName>
        <fullName evidence="1">Uncharacterized protein</fullName>
    </submittedName>
</protein>
<dbReference type="AlphaFoldDB" id="A0A1B4XF93"/>
<gene>
    <name evidence="1" type="ORF">SCL_1158</name>
</gene>
<reference evidence="1 2" key="1">
    <citation type="submission" date="2015-05" db="EMBL/GenBank/DDBJ databases">
        <title>Complete genome sequence of a sulfur-oxidizing gammaproteobacterium strain HA5.</title>
        <authorList>
            <person name="Miura A."/>
            <person name="Kojima H."/>
            <person name="Fukui M."/>
        </authorList>
    </citation>
    <scope>NUCLEOTIDE SEQUENCE [LARGE SCALE GENOMIC DNA]</scope>
    <source>
        <strain evidence="1 2">HA5</strain>
    </source>
</reference>
<organism evidence="1 2">
    <name type="scientific">Sulfuricaulis limicola</name>
    <dbReference type="NCBI Taxonomy" id="1620215"/>
    <lineage>
        <taxon>Bacteria</taxon>
        <taxon>Pseudomonadati</taxon>
        <taxon>Pseudomonadota</taxon>
        <taxon>Gammaproteobacteria</taxon>
        <taxon>Acidiferrobacterales</taxon>
        <taxon>Acidiferrobacteraceae</taxon>
        <taxon>Sulfuricaulis</taxon>
    </lineage>
</organism>
<dbReference type="KEGG" id="slim:SCL_1158"/>
<keyword evidence="2" id="KW-1185">Reference proteome</keyword>
<evidence type="ECO:0000313" key="2">
    <source>
        <dbReference type="Proteomes" id="UP000243180"/>
    </source>
</evidence>
<proteinExistence type="predicted"/>
<name>A0A1B4XF93_9GAMM</name>
<dbReference type="Proteomes" id="UP000243180">
    <property type="component" value="Chromosome"/>
</dbReference>
<sequence>MAKATPCGRTTTAPVRPAMKSALTVARVTIGHQRRNGKILVQKVLQYGVVVTVCCMKGPVEAD</sequence>
<dbReference type="InParanoid" id="A0A1B4XF93"/>